<gene>
    <name evidence="1" type="ORF">T11_7061</name>
</gene>
<protein>
    <submittedName>
        <fullName evidence="1">Uncharacterized protein</fullName>
    </submittedName>
</protein>
<comment type="caution">
    <text evidence="1">The sequence shown here is derived from an EMBL/GenBank/DDBJ whole genome shotgun (WGS) entry which is preliminary data.</text>
</comment>
<keyword evidence="2" id="KW-1185">Reference proteome</keyword>
<name>A0A0V1HKI6_9BILA</name>
<dbReference type="EMBL" id="JYDP01000054">
    <property type="protein sequence ID" value="KRZ10945.1"/>
    <property type="molecule type" value="Genomic_DNA"/>
</dbReference>
<evidence type="ECO:0000313" key="2">
    <source>
        <dbReference type="Proteomes" id="UP000055024"/>
    </source>
</evidence>
<reference evidence="1 2" key="1">
    <citation type="submission" date="2015-01" db="EMBL/GenBank/DDBJ databases">
        <title>Evolution of Trichinella species and genotypes.</title>
        <authorList>
            <person name="Korhonen P.K."/>
            <person name="Edoardo P."/>
            <person name="Giuseppe L.R."/>
            <person name="Gasser R.B."/>
        </authorList>
    </citation>
    <scope>NUCLEOTIDE SEQUENCE [LARGE SCALE GENOMIC DNA]</scope>
    <source>
        <strain evidence="1">ISS1029</strain>
    </source>
</reference>
<dbReference type="AlphaFoldDB" id="A0A0V1HKI6"/>
<accession>A0A0V1HKI6</accession>
<evidence type="ECO:0000313" key="1">
    <source>
        <dbReference type="EMBL" id="KRZ10945.1"/>
    </source>
</evidence>
<organism evidence="1 2">
    <name type="scientific">Trichinella zimbabwensis</name>
    <dbReference type="NCBI Taxonomy" id="268475"/>
    <lineage>
        <taxon>Eukaryota</taxon>
        <taxon>Metazoa</taxon>
        <taxon>Ecdysozoa</taxon>
        <taxon>Nematoda</taxon>
        <taxon>Enoplea</taxon>
        <taxon>Dorylaimia</taxon>
        <taxon>Trichinellida</taxon>
        <taxon>Trichinellidae</taxon>
        <taxon>Trichinella</taxon>
    </lineage>
</organism>
<dbReference type="Proteomes" id="UP000055024">
    <property type="component" value="Unassembled WGS sequence"/>
</dbReference>
<proteinExistence type="predicted"/>
<sequence>MHMIPVMFCDINSELMILVMFDDYDISFSMLNFSKLIIQLNNSPTRNNKRGDLINQQLHDKFIEQS</sequence>